<evidence type="ECO:0000313" key="12">
    <source>
        <dbReference type="Proteomes" id="UP000189670"/>
    </source>
</evidence>
<organism evidence="11 12">
    <name type="scientific">Candidatus Magnetoglobus multicellularis str. Araruama</name>
    <dbReference type="NCBI Taxonomy" id="890399"/>
    <lineage>
        <taxon>Bacteria</taxon>
        <taxon>Pseudomonadati</taxon>
        <taxon>Thermodesulfobacteriota</taxon>
        <taxon>Desulfobacteria</taxon>
        <taxon>Desulfobacterales</taxon>
        <taxon>Desulfobacteraceae</taxon>
        <taxon>Candidatus Magnetoglobus</taxon>
    </lineage>
</organism>
<protein>
    <recommendedName>
        <fullName evidence="8">Taurine--pyruvate aminotransferase</fullName>
        <ecNumber evidence="7">2.6.1.77</ecNumber>
    </recommendedName>
    <alternativeName>
        <fullName evidence="9">Taurine:pyruvate aminotransferase</fullName>
    </alternativeName>
</protein>
<evidence type="ECO:0000256" key="1">
    <source>
        <dbReference type="ARBA" id="ARBA00001933"/>
    </source>
</evidence>
<comment type="cofactor">
    <cofactor evidence="1">
        <name>pyridoxal 5'-phosphate</name>
        <dbReference type="ChEBI" id="CHEBI:597326"/>
    </cofactor>
</comment>
<dbReference type="SUPFAM" id="SSF53383">
    <property type="entry name" value="PLP-dependent transferases"/>
    <property type="match status" value="1"/>
</dbReference>
<evidence type="ECO:0000256" key="2">
    <source>
        <dbReference type="ARBA" id="ARBA00022576"/>
    </source>
</evidence>
<dbReference type="InterPro" id="IPR005814">
    <property type="entry name" value="Aminotrans_3"/>
</dbReference>
<dbReference type="Pfam" id="PF00202">
    <property type="entry name" value="Aminotran_3"/>
    <property type="match status" value="1"/>
</dbReference>
<evidence type="ECO:0000256" key="10">
    <source>
        <dbReference type="RuleBase" id="RU003560"/>
    </source>
</evidence>
<dbReference type="PANTHER" id="PTHR11986:SF79">
    <property type="entry name" value="ACETYLORNITHINE AMINOTRANSFERASE, MITOCHONDRIAL"/>
    <property type="match status" value="1"/>
</dbReference>
<evidence type="ECO:0000256" key="3">
    <source>
        <dbReference type="ARBA" id="ARBA00022679"/>
    </source>
</evidence>
<dbReference type="PANTHER" id="PTHR11986">
    <property type="entry name" value="AMINOTRANSFERASE CLASS III"/>
    <property type="match status" value="1"/>
</dbReference>
<evidence type="ECO:0000313" key="11">
    <source>
        <dbReference type="EMBL" id="ETR71084.1"/>
    </source>
</evidence>
<dbReference type="FunFam" id="3.40.640.10:FF:000004">
    <property type="entry name" value="Acetylornithine aminotransferase"/>
    <property type="match status" value="1"/>
</dbReference>
<name>A0A1V1P8H5_9BACT</name>
<dbReference type="PIRSF" id="PIRSF000521">
    <property type="entry name" value="Transaminase_4ab_Lys_Orn"/>
    <property type="match status" value="1"/>
</dbReference>
<dbReference type="Gene3D" id="3.40.640.10">
    <property type="entry name" value="Type I PLP-dependent aspartate aminotransferase-like (Major domain)"/>
    <property type="match status" value="1"/>
</dbReference>
<dbReference type="InterPro" id="IPR015421">
    <property type="entry name" value="PyrdxlP-dep_Trfase_major"/>
</dbReference>
<sequence length="418" mass="45920">MQTQNKKDDSLTLCDDLFEEAKALFSEGLVEHLKASGLDVIEGQSNGIYINDINGVQFIDCYCGASIYNLGRKNKTVVDSLKSAVESTDCGNFILVSQEKADLSSKLANFVAEDLICVLFTVVRGEAMDAACKLARGYTGKTELISVDGGWYGHTGFAMGLSERADKNQYGRLIPDQTIVEFNNIKAAKKAINKNTAAFILEPVQIENGCRMADKEYLLELKSLCEQQGALLIFDETQTGFGRTGHKFAKDYFGVTPDILLFGESITAGVFPMTGMVFTPSVKSFFDNHPLIHLCTFGGHDVGCRVACQAIDLYEKLRPWIQARETGSLLLNHLYHIQGLYPDLICSVNGLGLMNAITFTGKKLAQSFCVAARNHGFIVVQGLVSEESVVIRPPLTITREQISKLMELISNAMISFKN</sequence>
<dbReference type="AlphaFoldDB" id="A0A1V1P8H5"/>
<keyword evidence="4 10" id="KW-0663">Pyridoxal phosphate</keyword>
<comment type="catalytic activity">
    <reaction evidence="6">
        <text>taurine + pyruvate = sulfoacetaldehyde + L-alanine</text>
        <dbReference type="Rhea" id="RHEA:10420"/>
        <dbReference type="ChEBI" id="CHEBI:15361"/>
        <dbReference type="ChEBI" id="CHEBI:57972"/>
        <dbReference type="ChEBI" id="CHEBI:58246"/>
        <dbReference type="ChEBI" id="CHEBI:507393"/>
        <dbReference type="EC" id="2.6.1.77"/>
    </reaction>
    <physiologicalReaction direction="left-to-right" evidence="6">
        <dbReference type="Rhea" id="RHEA:10421"/>
    </physiologicalReaction>
</comment>
<reference evidence="12" key="1">
    <citation type="submission" date="2012-11" db="EMBL/GenBank/DDBJ databases">
        <authorList>
            <person name="Lucero-Rivera Y.E."/>
            <person name="Tovar-Ramirez D."/>
        </authorList>
    </citation>
    <scope>NUCLEOTIDE SEQUENCE [LARGE SCALE GENOMIC DNA]</scope>
    <source>
        <strain evidence="12">Araruama</strain>
    </source>
</reference>
<proteinExistence type="inferred from homology"/>
<dbReference type="GO" id="GO:0042802">
    <property type="term" value="F:identical protein binding"/>
    <property type="evidence" value="ECO:0007669"/>
    <property type="project" value="TreeGrafter"/>
</dbReference>
<dbReference type="EMBL" id="ATBP01000324">
    <property type="protein sequence ID" value="ETR71084.1"/>
    <property type="molecule type" value="Genomic_DNA"/>
</dbReference>
<dbReference type="CDD" id="cd00610">
    <property type="entry name" value="OAT_like"/>
    <property type="match status" value="1"/>
</dbReference>
<dbReference type="Gene3D" id="3.90.1150.10">
    <property type="entry name" value="Aspartate Aminotransferase, domain 1"/>
    <property type="match status" value="1"/>
</dbReference>
<keyword evidence="3 11" id="KW-0808">Transferase</keyword>
<dbReference type="EC" id="2.6.1.77" evidence="7"/>
<dbReference type="GO" id="GO:0030170">
    <property type="term" value="F:pyridoxal phosphate binding"/>
    <property type="evidence" value="ECO:0007669"/>
    <property type="project" value="InterPro"/>
</dbReference>
<gene>
    <name evidence="11" type="ORF">OMM_02754</name>
</gene>
<dbReference type="InterPro" id="IPR015422">
    <property type="entry name" value="PyrdxlP-dep_Trfase_small"/>
</dbReference>
<evidence type="ECO:0000256" key="9">
    <source>
        <dbReference type="ARBA" id="ARBA00078212"/>
    </source>
</evidence>
<dbReference type="InterPro" id="IPR050103">
    <property type="entry name" value="Class-III_PLP-dep_AT"/>
</dbReference>
<comment type="caution">
    <text evidence="11">The sequence shown here is derived from an EMBL/GenBank/DDBJ whole genome shotgun (WGS) entry which is preliminary data.</text>
</comment>
<dbReference type="Proteomes" id="UP000189670">
    <property type="component" value="Unassembled WGS sequence"/>
</dbReference>
<dbReference type="InterPro" id="IPR015424">
    <property type="entry name" value="PyrdxlP-dep_Trfase"/>
</dbReference>
<comment type="similarity">
    <text evidence="10">Belongs to the class-III pyridoxal-phosphate-dependent aminotransferase family.</text>
</comment>
<evidence type="ECO:0000256" key="5">
    <source>
        <dbReference type="ARBA" id="ARBA00023317"/>
    </source>
</evidence>
<keyword evidence="2 11" id="KW-0032">Aminotransferase</keyword>
<keyword evidence="5" id="KW-0670">Pyruvate</keyword>
<accession>A0A1V1P8H5</accession>
<evidence type="ECO:0000256" key="8">
    <source>
        <dbReference type="ARBA" id="ARBA00074603"/>
    </source>
</evidence>
<evidence type="ECO:0000256" key="6">
    <source>
        <dbReference type="ARBA" id="ARBA00052998"/>
    </source>
</evidence>
<dbReference type="GO" id="GO:0031299">
    <property type="term" value="F:taurine-pyruvate aminotransferase activity"/>
    <property type="evidence" value="ECO:0007669"/>
    <property type="project" value="UniProtKB-EC"/>
</dbReference>
<evidence type="ECO:0000256" key="4">
    <source>
        <dbReference type="ARBA" id="ARBA00022898"/>
    </source>
</evidence>
<evidence type="ECO:0000256" key="7">
    <source>
        <dbReference type="ARBA" id="ARBA00067057"/>
    </source>
</evidence>